<reference evidence="4" key="2">
    <citation type="submission" date="2022-06" db="UniProtKB">
        <authorList>
            <consortium name="EnsemblMetazoa"/>
        </authorList>
    </citation>
    <scope>IDENTIFICATION</scope>
    <source>
        <strain evidence="4">DF5081</strain>
    </source>
</reference>
<dbReference type="AlphaFoldDB" id="A0A8R1DFN1"/>
<evidence type="ECO:0000256" key="1">
    <source>
        <dbReference type="SAM" id="Coils"/>
    </source>
</evidence>
<evidence type="ECO:0000313" key="5">
    <source>
        <dbReference type="Proteomes" id="UP000005237"/>
    </source>
</evidence>
<keyword evidence="3" id="KW-0732">Signal</keyword>
<feature type="compositionally biased region" description="Low complexity" evidence="2">
    <location>
        <begin position="17"/>
        <end position="27"/>
    </location>
</feature>
<sequence>MLFFCLLFLPLIYAPPSSASLSSSNSSDGKNVTSPEEDIEKGKIWLKHSLDTGQIPMRLMPYLNLTAVDERQKAHNGSLDFIIRDEDVMDEEDPNVLNINEMYHDGNKTVVKISEEATYQLMQKWADQAASGLLSALMSNKWQTILNEINDEMKRVKQKKKDRQEFREKFSKYSRTMKSLGLDPKSGFKRMGMESLGKEVSEAGETGKLSEEEKMMKKPLMMIRDGVKLGMMLAGKNVSNFDERKIALISPQFLSVLPDEKGNETIKLLSPSVLALHDKGDEMEQLLSLSKVMKFLSRNGHDEWMNLVLEASGVTEAVEKLRTSEQKEELESFKKHFSNEKGQPMYFTKENVTEMYGEYETSKIDSMEALHKSMSAQQMHEMNTTGYAVMTEIQISQFYGPGSPYNDSHAYNNYRKLKRDEIPHLLENNIHQRHHTIANFLHLAYANARTCFSTNYPITFSVLSSNFVPFRSWSSHRLPLDLLPSDPLP</sequence>
<evidence type="ECO:0000313" key="4">
    <source>
        <dbReference type="EnsemblMetazoa" id="CJA01096.1"/>
    </source>
</evidence>
<proteinExistence type="predicted"/>
<feature type="region of interest" description="Disordered" evidence="2">
    <location>
        <begin position="17"/>
        <end position="36"/>
    </location>
</feature>
<reference evidence="5" key="1">
    <citation type="submission" date="2010-08" db="EMBL/GenBank/DDBJ databases">
        <authorList>
            <consortium name="Caenorhabditis japonica Sequencing Consortium"/>
            <person name="Wilson R.K."/>
        </authorList>
    </citation>
    <scope>NUCLEOTIDE SEQUENCE [LARGE SCALE GENOMIC DNA]</scope>
    <source>
        <strain evidence="5">DF5081</strain>
    </source>
</reference>
<keyword evidence="5" id="KW-1185">Reference proteome</keyword>
<name>A0A8R1DFN1_CAEJA</name>
<dbReference type="PANTHER" id="PTHR21523:SF10">
    <property type="entry name" value="MLT-TEN (MLT-10) RELATED"/>
    <property type="match status" value="1"/>
</dbReference>
<protein>
    <submittedName>
        <fullName evidence="4">Uncharacterized protein</fullName>
    </submittedName>
</protein>
<evidence type="ECO:0000256" key="3">
    <source>
        <dbReference type="SAM" id="SignalP"/>
    </source>
</evidence>
<feature type="chain" id="PRO_5035717605" evidence="3">
    <location>
        <begin position="20"/>
        <end position="489"/>
    </location>
</feature>
<feature type="signal peptide" evidence="3">
    <location>
        <begin position="1"/>
        <end position="19"/>
    </location>
</feature>
<evidence type="ECO:0000256" key="2">
    <source>
        <dbReference type="SAM" id="MobiDB-lite"/>
    </source>
</evidence>
<dbReference type="Pfam" id="PF04870">
    <property type="entry name" value="Moulting_cycle"/>
    <property type="match status" value="1"/>
</dbReference>
<dbReference type="PANTHER" id="PTHR21523">
    <property type="match status" value="1"/>
</dbReference>
<organism evidence="4 5">
    <name type="scientific">Caenorhabditis japonica</name>
    <dbReference type="NCBI Taxonomy" id="281687"/>
    <lineage>
        <taxon>Eukaryota</taxon>
        <taxon>Metazoa</taxon>
        <taxon>Ecdysozoa</taxon>
        <taxon>Nematoda</taxon>
        <taxon>Chromadorea</taxon>
        <taxon>Rhabditida</taxon>
        <taxon>Rhabditina</taxon>
        <taxon>Rhabditomorpha</taxon>
        <taxon>Rhabditoidea</taxon>
        <taxon>Rhabditidae</taxon>
        <taxon>Peloderinae</taxon>
        <taxon>Caenorhabditis</taxon>
    </lineage>
</organism>
<dbReference type="InterPro" id="IPR006954">
    <property type="entry name" value="Mlt-10-like"/>
</dbReference>
<accession>A0A8R1DFN1</accession>
<keyword evidence="1" id="KW-0175">Coiled coil</keyword>
<dbReference type="Proteomes" id="UP000005237">
    <property type="component" value="Unassembled WGS sequence"/>
</dbReference>
<dbReference type="EnsemblMetazoa" id="CJA01096.1">
    <property type="protein sequence ID" value="CJA01096.1"/>
    <property type="gene ID" value="WBGene00120299"/>
</dbReference>
<feature type="coiled-coil region" evidence="1">
    <location>
        <begin position="139"/>
        <end position="169"/>
    </location>
</feature>